<dbReference type="PANTHER" id="PTHR43544">
    <property type="entry name" value="SHORT-CHAIN DEHYDROGENASE/REDUCTASE"/>
    <property type="match status" value="1"/>
</dbReference>
<name>A0A8S0X1P8_CYCAE</name>
<dbReference type="InterPro" id="IPR002347">
    <property type="entry name" value="SDR_fam"/>
</dbReference>
<proteinExistence type="inferred from homology"/>
<evidence type="ECO:0000256" key="3">
    <source>
        <dbReference type="ARBA" id="ARBA00023002"/>
    </source>
</evidence>
<evidence type="ECO:0000256" key="2">
    <source>
        <dbReference type="ARBA" id="ARBA00022857"/>
    </source>
</evidence>
<dbReference type="InterPro" id="IPR051468">
    <property type="entry name" value="Fungal_SecMetab_SDRs"/>
</dbReference>
<keyword evidence="3" id="KW-0560">Oxidoreductase</keyword>
<comment type="caution">
    <text evidence="4">The sequence shown here is derived from an EMBL/GenBank/DDBJ whole genome shotgun (WGS) entry which is preliminary data.</text>
</comment>
<evidence type="ECO:0000256" key="1">
    <source>
        <dbReference type="ARBA" id="ARBA00006484"/>
    </source>
</evidence>
<dbReference type="OrthoDB" id="9876299at2759"/>
<sequence length="255" mass="27841">MSVLKVYFITGANRGIGLALVEELLLRNQDVAIYAAVRDPSTSQDLKDLSHKFPTKVEIVQYVAADEENNKSLAAAVREKYGYVDVVIPNAGMATTLGFVVEVTADEMREHVNVNAIASLVLFQAMFDLLKASKSTPKFIPISTAGASLSSSYIAAPFGMTAYGGSKVLLNYITRRIHFENDWIVAFPLSPGPVKTDMVTKGRELDKTGILKQIKVEGERTPDEAAVIIVDTIENSTREKDGGEFIDVDVGKLPW</sequence>
<gene>
    <name evidence="4" type="ORF">AAE3_LOCUS6802</name>
</gene>
<reference evidence="4 5" key="1">
    <citation type="submission" date="2020-01" db="EMBL/GenBank/DDBJ databases">
        <authorList>
            <person name="Gupta K D."/>
        </authorList>
    </citation>
    <scope>NUCLEOTIDE SEQUENCE [LARGE SCALE GENOMIC DNA]</scope>
</reference>
<dbReference type="GO" id="GO:0016491">
    <property type="term" value="F:oxidoreductase activity"/>
    <property type="evidence" value="ECO:0007669"/>
    <property type="project" value="UniProtKB-KW"/>
</dbReference>
<dbReference type="Proteomes" id="UP000467700">
    <property type="component" value="Unassembled WGS sequence"/>
</dbReference>
<evidence type="ECO:0000313" key="5">
    <source>
        <dbReference type="Proteomes" id="UP000467700"/>
    </source>
</evidence>
<organism evidence="4 5">
    <name type="scientific">Cyclocybe aegerita</name>
    <name type="common">Black poplar mushroom</name>
    <name type="synonym">Agrocybe aegerita</name>
    <dbReference type="NCBI Taxonomy" id="1973307"/>
    <lineage>
        <taxon>Eukaryota</taxon>
        <taxon>Fungi</taxon>
        <taxon>Dikarya</taxon>
        <taxon>Basidiomycota</taxon>
        <taxon>Agaricomycotina</taxon>
        <taxon>Agaricomycetes</taxon>
        <taxon>Agaricomycetidae</taxon>
        <taxon>Agaricales</taxon>
        <taxon>Agaricineae</taxon>
        <taxon>Bolbitiaceae</taxon>
        <taxon>Cyclocybe</taxon>
    </lineage>
</organism>
<dbReference type="PANTHER" id="PTHR43544:SF7">
    <property type="entry name" value="NADB-LER2"/>
    <property type="match status" value="1"/>
</dbReference>
<dbReference type="AlphaFoldDB" id="A0A8S0X1P8"/>
<dbReference type="PRINTS" id="PR00081">
    <property type="entry name" value="GDHRDH"/>
</dbReference>
<keyword evidence="2" id="KW-0521">NADP</keyword>
<dbReference type="Gene3D" id="3.40.50.720">
    <property type="entry name" value="NAD(P)-binding Rossmann-like Domain"/>
    <property type="match status" value="1"/>
</dbReference>
<dbReference type="GO" id="GO:0005737">
    <property type="term" value="C:cytoplasm"/>
    <property type="evidence" value="ECO:0007669"/>
    <property type="project" value="TreeGrafter"/>
</dbReference>
<dbReference type="SUPFAM" id="SSF51735">
    <property type="entry name" value="NAD(P)-binding Rossmann-fold domains"/>
    <property type="match status" value="1"/>
</dbReference>
<dbReference type="Pfam" id="PF00106">
    <property type="entry name" value="adh_short"/>
    <property type="match status" value="1"/>
</dbReference>
<evidence type="ECO:0008006" key="6">
    <source>
        <dbReference type="Google" id="ProtNLM"/>
    </source>
</evidence>
<protein>
    <recommendedName>
        <fullName evidence="6">NAD(P)-binding protein</fullName>
    </recommendedName>
</protein>
<evidence type="ECO:0000313" key="4">
    <source>
        <dbReference type="EMBL" id="CAA7264442.1"/>
    </source>
</evidence>
<keyword evidence="5" id="KW-1185">Reference proteome</keyword>
<comment type="similarity">
    <text evidence="1">Belongs to the short-chain dehydrogenases/reductases (SDR) family.</text>
</comment>
<dbReference type="InterPro" id="IPR036291">
    <property type="entry name" value="NAD(P)-bd_dom_sf"/>
</dbReference>
<dbReference type="EMBL" id="CACVBS010000045">
    <property type="protein sequence ID" value="CAA7264442.1"/>
    <property type="molecule type" value="Genomic_DNA"/>
</dbReference>
<accession>A0A8S0X1P8</accession>